<evidence type="ECO:0000313" key="2">
    <source>
        <dbReference type="Proteomes" id="UP000651085"/>
    </source>
</evidence>
<keyword evidence="2" id="KW-1185">Reference proteome</keyword>
<gene>
    <name evidence="1" type="ORF">H8744_12100</name>
</gene>
<evidence type="ECO:0000313" key="1">
    <source>
        <dbReference type="EMBL" id="MBC8593974.1"/>
    </source>
</evidence>
<dbReference type="AlphaFoldDB" id="A0A926F8Q2"/>
<dbReference type="EMBL" id="JACRTF010000001">
    <property type="protein sequence ID" value="MBC8593974.1"/>
    <property type="molecule type" value="Genomic_DNA"/>
</dbReference>
<comment type="caution">
    <text evidence="1">The sequence shown here is derived from an EMBL/GenBank/DDBJ whole genome shotgun (WGS) entry which is preliminary data.</text>
</comment>
<dbReference type="RefSeq" id="WP_262435080.1">
    <property type="nucleotide sequence ID" value="NZ_JACRTF010000001.1"/>
</dbReference>
<proteinExistence type="predicted"/>
<dbReference type="Proteomes" id="UP000651085">
    <property type="component" value="Unassembled WGS sequence"/>
</dbReference>
<organism evidence="1 2">
    <name type="scientific">Jilunia laotingensis</name>
    <dbReference type="NCBI Taxonomy" id="2763675"/>
    <lineage>
        <taxon>Bacteria</taxon>
        <taxon>Pseudomonadati</taxon>
        <taxon>Bacteroidota</taxon>
        <taxon>Bacteroidia</taxon>
        <taxon>Bacteroidales</taxon>
        <taxon>Bacteroidaceae</taxon>
        <taxon>Jilunia</taxon>
    </lineage>
</organism>
<name>A0A926F8Q2_9BACT</name>
<reference evidence="1" key="1">
    <citation type="submission" date="2020-08" db="EMBL/GenBank/DDBJ databases">
        <title>Genome public.</title>
        <authorList>
            <person name="Liu C."/>
            <person name="Sun Q."/>
        </authorList>
    </citation>
    <scope>NUCLEOTIDE SEQUENCE</scope>
    <source>
        <strain evidence="1">N12</strain>
    </source>
</reference>
<accession>A0A926F8Q2</accession>
<sequence length="113" mass="13352">MYQKKRSKKVLTAKKQFVNGNKAPNRKEEIQGILFNHEDVIRYFISIYQKGYMGEKIKTYKSHLARFLAEKGLLVYIENGECKSLSERSIATYISTISREDRKPRNYQDKKPE</sequence>
<protein>
    <submittedName>
        <fullName evidence="1">Uncharacterized protein</fullName>
    </submittedName>
</protein>